<evidence type="ECO:0000256" key="1">
    <source>
        <dbReference type="SAM" id="Phobius"/>
    </source>
</evidence>
<gene>
    <name evidence="2" type="ORF">CAPTEDRAFT_200663</name>
</gene>
<evidence type="ECO:0000313" key="3">
    <source>
        <dbReference type="EnsemblMetazoa" id="CapteP200663"/>
    </source>
</evidence>
<dbReference type="EMBL" id="KB306106">
    <property type="protein sequence ID" value="ELU00160.1"/>
    <property type="molecule type" value="Genomic_DNA"/>
</dbReference>
<dbReference type="HOGENOM" id="CLU_1267965_0_0_1"/>
<evidence type="ECO:0000313" key="2">
    <source>
        <dbReference type="EMBL" id="ELU00160.1"/>
    </source>
</evidence>
<dbReference type="SUPFAM" id="SSF57184">
    <property type="entry name" value="Growth factor receptor domain"/>
    <property type="match status" value="1"/>
</dbReference>
<reference evidence="2 4" key="2">
    <citation type="journal article" date="2013" name="Nature">
        <title>Insights into bilaterian evolution from three spiralian genomes.</title>
        <authorList>
            <person name="Simakov O."/>
            <person name="Marletaz F."/>
            <person name="Cho S.J."/>
            <person name="Edsinger-Gonzales E."/>
            <person name="Havlak P."/>
            <person name="Hellsten U."/>
            <person name="Kuo D.H."/>
            <person name="Larsson T."/>
            <person name="Lv J."/>
            <person name="Arendt D."/>
            <person name="Savage R."/>
            <person name="Osoegawa K."/>
            <person name="de Jong P."/>
            <person name="Grimwood J."/>
            <person name="Chapman J.A."/>
            <person name="Shapiro H."/>
            <person name="Aerts A."/>
            <person name="Otillar R.P."/>
            <person name="Terry A.Y."/>
            <person name="Boore J.L."/>
            <person name="Grigoriev I.V."/>
            <person name="Lindberg D.R."/>
            <person name="Seaver E.C."/>
            <person name="Weisblat D.A."/>
            <person name="Putnam N.H."/>
            <person name="Rokhsar D.S."/>
        </authorList>
    </citation>
    <scope>NUCLEOTIDE SEQUENCE</scope>
    <source>
        <strain evidence="2 4">I ESC-2004</strain>
    </source>
</reference>
<feature type="transmembrane region" description="Helical" evidence="1">
    <location>
        <begin position="56"/>
        <end position="84"/>
    </location>
</feature>
<keyword evidence="1" id="KW-0812">Transmembrane</keyword>
<reference evidence="3" key="3">
    <citation type="submission" date="2015-06" db="UniProtKB">
        <authorList>
            <consortium name="EnsemblMetazoa"/>
        </authorList>
    </citation>
    <scope>IDENTIFICATION</scope>
</reference>
<evidence type="ECO:0000313" key="4">
    <source>
        <dbReference type="Proteomes" id="UP000014760"/>
    </source>
</evidence>
<reference evidence="4" key="1">
    <citation type="submission" date="2012-12" db="EMBL/GenBank/DDBJ databases">
        <authorList>
            <person name="Hellsten U."/>
            <person name="Grimwood J."/>
            <person name="Chapman J.A."/>
            <person name="Shapiro H."/>
            <person name="Aerts A."/>
            <person name="Otillar R.P."/>
            <person name="Terry A.Y."/>
            <person name="Boore J.L."/>
            <person name="Simakov O."/>
            <person name="Marletaz F."/>
            <person name="Cho S.-J."/>
            <person name="Edsinger-Gonzales E."/>
            <person name="Havlak P."/>
            <person name="Kuo D.-H."/>
            <person name="Larsson T."/>
            <person name="Lv J."/>
            <person name="Arendt D."/>
            <person name="Savage R."/>
            <person name="Osoegawa K."/>
            <person name="de Jong P."/>
            <person name="Lindberg D.R."/>
            <person name="Seaver E.C."/>
            <person name="Weisblat D.A."/>
            <person name="Putnam N.H."/>
            <person name="Grigoriev I.V."/>
            <person name="Rokhsar D.S."/>
        </authorList>
    </citation>
    <scope>NUCLEOTIDE SEQUENCE</scope>
    <source>
        <strain evidence="4">I ESC-2004</strain>
    </source>
</reference>
<sequence>MYSSGYEVATFPTYSEYDEDVVRLPYSPYYWRTYSSSPHPIPVRPRDVSRTVARPFFGRSCCIVSLLLLISVGIVAAAIAFGALSVKNDSDSCPIITCPSGYVIDGTGTTCDALPTTSAPPCATMPLYKCPPGYELDSSGLSCNALSTQTASPCGSTNSYECPSGYTLSSSGLSCDEWIITFDPLEVWAIKLGIQVKLVLSEAFRRGKRPHDLINSPM</sequence>
<accession>R7U2C5</accession>
<dbReference type="InterPro" id="IPR009030">
    <property type="entry name" value="Growth_fac_rcpt_cys_sf"/>
</dbReference>
<dbReference type="AlphaFoldDB" id="R7U2C5"/>
<dbReference type="Proteomes" id="UP000014760">
    <property type="component" value="Unassembled WGS sequence"/>
</dbReference>
<dbReference type="EnsemblMetazoa" id="CapteT200663">
    <property type="protein sequence ID" value="CapteP200663"/>
    <property type="gene ID" value="CapteG200663"/>
</dbReference>
<organism evidence="2">
    <name type="scientific">Capitella teleta</name>
    <name type="common">Polychaete worm</name>
    <dbReference type="NCBI Taxonomy" id="283909"/>
    <lineage>
        <taxon>Eukaryota</taxon>
        <taxon>Metazoa</taxon>
        <taxon>Spiralia</taxon>
        <taxon>Lophotrochozoa</taxon>
        <taxon>Annelida</taxon>
        <taxon>Polychaeta</taxon>
        <taxon>Sedentaria</taxon>
        <taxon>Scolecida</taxon>
        <taxon>Capitellidae</taxon>
        <taxon>Capitella</taxon>
    </lineage>
</organism>
<protein>
    <submittedName>
        <fullName evidence="2 3">Uncharacterized protein</fullName>
    </submittedName>
</protein>
<keyword evidence="1" id="KW-1133">Transmembrane helix</keyword>
<dbReference type="EMBL" id="AMQN01009745">
    <property type="status" value="NOT_ANNOTATED_CDS"/>
    <property type="molecule type" value="Genomic_DNA"/>
</dbReference>
<keyword evidence="1" id="KW-0472">Membrane</keyword>
<name>R7U2C5_CAPTE</name>
<proteinExistence type="predicted"/>
<keyword evidence="4" id="KW-1185">Reference proteome</keyword>